<reference evidence="2" key="1">
    <citation type="submission" date="2023-07" db="EMBL/GenBank/DDBJ databases">
        <title>Biological control against Fusarium languescens, the causal agent of wilt in Jalapeno peppers, by a novel bacterial subspecies: Bacillus cabrialesii subsp. tritici TSO2.</title>
        <authorList>
            <person name="Montoya-Martinez A.C."/>
            <person name="Figueroa-Brambila K.M."/>
            <person name="Escalante-Beltran A."/>
            <person name="Lopez-Montoya N.D."/>
            <person name="Valenzuela-Ruiz V."/>
            <person name="Parra-Cota F.I."/>
            <person name="Estrada Alvarado M.I."/>
            <person name="De Los Santos Villalobos S."/>
        </authorList>
    </citation>
    <scope>NUCLEOTIDE SEQUENCE</scope>
    <source>
        <strain evidence="2">TSO2</strain>
    </source>
</reference>
<evidence type="ECO:0000313" key="3">
    <source>
        <dbReference type="Proteomes" id="UP001177121"/>
    </source>
</evidence>
<gene>
    <name evidence="2" type="ORF">KHP33_009800</name>
</gene>
<keyword evidence="1" id="KW-0472">Membrane</keyword>
<keyword evidence="1" id="KW-0812">Transmembrane</keyword>
<organism evidence="2 3">
    <name type="scientific">Bacillus cabrialesii subsp. tritici</name>
    <dbReference type="NCBI Taxonomy" id="2944916"/>
    <lineage>
        <taxon>Bacteria</taxon>
        <taxon>Bacillati</taxon>
        <taxon>Bacillota</taxon>
        <taxon>Bacilli</taxon>
        <taxon>Bacillales</taxon>
        <taxon>Bacillaceae</taxon>
        <taxon>Bacillus</taxon>
        <taxon>Bacillus cabrialesii</taxon>
    </lineage>
</organism>
<keyword evidence="1" id="KW-1133">Transmembrane helix</keyword>
<protein>
    <submittedName>
        <fullName evidence="2">Uncharacterized protein</fullName>
    </submittedName>
</protein>
<dbReference type="Proteomes" id="UP001177121">
    <property type="component" value="Unassembled WGS sequence"/>
</dbReference>
<name>A0ABT9DKD5_9BACI</name>
<evidence type="ECO:0000256" key="1">
    <source>
        <dbReference type="SAM" id="Phobius"/>
    </source>
</evidence>
<proteinExistence type="predicted"/>
<sequence>MYEKENTVREWKVYIVVFSFMIVCAAAIVMFDSEILLSKVVLREFDAFISFILLANVLFFWKKSKRIAYFSGVLAVINFIMVISLI</sequence>
<dbReference type="RefSeq" id="WP_124042781.1">
    <property type="nucleotide sequence ID" value="NZ_JAHBMK020000001.1"/>
</dbReference>
<comment type="caution">
    <text evidence="2">The sequence shown here is derived from an EMBL/GenBank/DDBJ whole genome shotgun (WGS) entry which is preliminary data.</text>
</comment>
<keyword evidence="3" id="KW-1185">Reference proteome</keyword>
<evidence type="ECO:0000313" key="2">
    <source>
        <dbReference type="EMBL" id="MDO8225143.1"/>
    </source>
</evidence>
<feature type="transmembrane region" description="Helical" evidence="1">
    <location>
        <begin position="12"/>
        <end position="33"/>
    </location>
</feature>
<feature type="transmembrane region" description="Helical" evidence="1">
    <location>
        <begin position="67"/>
        <end position="85"/>
    </location>
</feature>
<accession>A0ABT9DKD5</accession>
<dbReference type="EMBL" id="JAHBMK020000001">
    <property type="protein sequence ID" value="MDO8225143.1"/>
    <property type="molecule type" value="Genomic_DNA"/>
</dbReference>
<feature type="transmembrane region" description="Helical" evidence="1">
    <location>
        <begin position="45"/>
        <end position="61"/>
    </location>
</feature>